<dbReference type="VEuPathDB" id="FungiDB:FVEG_15954"/>
<dbReference type="Proteomes" id="UP000009096">
    <property type="component" value="Chromosome 7"/>
</dbReference>
<dbReference type="RefSeq" id="XP_018752563.1">
    <property type="nucleotide sequence ID" value="XM_018905182.1"/>
</dbReference>
<gene>
    <name evidence="1" type="ORF">FVEG_15954</name>
</gene>
<evidence type="ECO:0000313" key="2">
    <source>
        <dbReference type="Proteomes" id="UP000009096"/>
    </source>
</evidence>
<dbReference type="AlphaFoldDB" id="W7MP47"/>
<dbReference type="EMBL" id="DS022249">
    <property type="protein sequence ID" value="EWG46372.1"/>
    <property type="molecule type" value="Genomic_DNA"/>
</dbReference>
<dbReference type="GeneID" id="30072830"/>
<proteinExistence type="predicted"/>
<dbReference type="KEGG" id="fvr:FVEG_15954"/>
<dbReference type="EMBL" id="CM000584">
    <property type="protein sequence ID" value="EWG46372.1"/>
    <property type="molecule type" value="Genomic_DNA"/>
</dbReference>
<name>W7MP47_GIBM7</name>
<sequence length="101" mass="11107">MRYGRLVGVCLQIRTHSRNHVRHPPVLMKNLARHGCGSHVLGRNISRVHWRIGKHNAGGGEADGLVTQGTDIYELGPVRNVGLTTGSGWNWGPVFFSSPFP</sequence>
<reference evidence="1 2" key="1">
    <citation type="journal article" date="2010" name="Nature">
        <title>Comparative genomics reveals mobile pathogenicity chromosomes in Fusarium.</title>
        <authorList>
            <person name="Ma L.J."/>
            <person name="van der Does H.C."/>
            <person name="Borkovich K.A."/>
            <person name="Coleman J.J."/>
            <person name="Daboussi M.J."/>
            <person name="Di Pietro A."/>
            <person name="Dufresne M."/>
            <person name="Freitag M."/>
            <person name="Grabherr M."/>
            <person name="Henrissat B."/>
            <person name="Houterman P.M."/>
            <person name="Kang S."/>
            <person name="Shim W.B."/>
            <person name="Woloshuk C."/>
            <person name="Xie X."/>
            <person name="Xu J.R."/>
            <person name="Antoniw J."/>
            <person name="Baker S.E."/>
            <person name="Bluhm B.H."/>
            <person name="Breakspear A."/>
            <person name="Brown D.W."/>
            <person name="Butchko R.A."/>
            <person name="Chapman S."/>
            <person name="Coulson R."/>
            <person name="Coutinho P.M."/>
            <person name="Danchin E.G."/>
            <person name="Diener A."/>
            <person name="Gale L.R."/>
            <person name="Gardiner D.M."/>
            <person name="Goff S."/>
            <person name="Hammond-Kosack K.E."/>
            <person name="Hilburn K."/>
            <person name="Hua-Van A."/>
            <person name="Jonkers W."/>
            <person name="Kazan K."/>
            <person name="Kodira C.D."/>
            <person name="Koehrsen M."/>
            <person name="Kumar L."/>
            <person name="Lee Y.H."/>
            <person name="Li L."/>
            <person name="Manners J.M."/>
            <person name="Miranda-Saavedra D."/>
            <person name="Mukherjee M."/>
            <person name="Park G."/>
            <person name="Park J."/>
            <person name="Park S.Y."/>
            <person name="Proctor R.H."/>
            <person name="Regev A."/>
            <person name="Ruiz-Roldan M.C."/>
            <person name="Sain D."/>
            <person name="Sakthikumar S."/>
            <person name="Sykes S."/>
            <person name="Schwartz D.C."/>
            <person name="Turgeon B.G."/>
            <person name="Wapinski I."/>
            <person name="Yoder O."/>
            <person name="Young S."/>
            <person name="Zeng Q."/>
            <person name="Zhou S."/>
            <person name="Galagan J."/>
            <person name="Cuomo C.A."/>
            <person name="Kistler H.C."/>
            <person name="Rep M."/>
        </authorList>
    </citation>
    <scope>NUCLEOTIDE SEQUENCE [LARGE SCALE GENOMIC DNA]</scope>
    <source>
        <strain evidence="2">M3125 / FGSC 7600</strain>
    </source>
</reference>
<evidence type="ECO:0000313" key="1">
    <source>
        <dbReference type="EMBL" id="EWG46372.1"/>
    </source>
</evidence>
<keyword evidence="2" id="KW-1185">Reference proteome</keyword>
<accession>W7MP47</accession>
<protein>
    <submittedName>
        <fullName evidence="1">Uncharacterized protein</fullName>
    </submittedName>
</protein>
<organism evidence="1 2">
    <name type="scientific">Gibberella moniliformis (strain M3125 / FGSC 7600)</name>
    <name type="common">Maize ear and stalk rot fungus</name>
    <name type="synonym">Fusarium verticillioides</name>
    <dbReference type="NCBI Taxonomy" id="334819"/>
    <lineage>
        <taxon>Eukaryota</taxon>
        <taxon>Fungi</taxon>
        <taxon>Dikarya</taxon>
        <taxon>Ascomycota</taxon>
        <taxon>Pezizomycotina</taxon>
        <taxon>Sordariomycetes</taxon>
        <taxon>Hypocreomycetidae</taxon>
        <taxon>Hypocreales</taxon>
        <taxon>Nectriaceae</taxon>
        <taxon>Fusarium</taxon>
        <taxon>Fusarium fujikuroi species complex</taxon>
    </lineage>
</organism>